<dbReference type="PANTHER" id="PTHR37200">
    <property type="entry name" value="RNA-BINDING (RRM/RBD/RNP MOTIFS) FAMILY PROTEIN"/>
    <property type="match status" value="1"/>
</dbReference>
<dbReference type="PANTHER" id="PTHR37200:SF1">
    <property type="entry name" value="RNA-BINDING (RRM_RBD_RNP MOTIFS) FAMILY PROTEIN"/>
    <property type="match status" value="1"/>
</dbReference>
<sequence length="447" mass="49160">MARVASFTWITTISRLADVPSVFQRPSSGFSGTTYAGQSRNCFDTNKGITTRTVFSSKKGGQSHKTTDLDNEDPVAETDLQYKPLGFGHGKVYDTLLEEKLLEEIEQEKPEKAAARKKRKTNDRSTNSSKIKSTSKPPETVDGVKVWVGDLPKKKNVHRDLQSAFRHVPGLVDVSPSVQGNEKTRDPICKGFGVLTFDTLDHAVSFISTFKGRPISFGKVEKTLTLKLVKANDAEVVPCEKKSPTEVGRLRIRNKDAGKVVESHSNTEMDSLGQNVSEDGKQEVGNTEKRQPQVEVVEDGEAAGLLRLSGESSSEEKDSGDEFDSDDDPDFEITIETLEISEDNAPRAEAKGDETSDTTDAEKRIEELEKRLRQKLEDAGHGAQKSKREEKTVKGKGFTSKRIGASKQSLPKGNNVAAVTHGLKKTERAFMTGVLEKYGQVPRTTKS</sequence>
<dbReference type="AlphaFoldDB" id="A0A9D4US04"/>
<organism evidence="4 5">
    <name type="scientific">Adiantum capillus-veneris</name>
    <name type="common">Maidenhair fern</name>
    <dbReference type="NCBI Taxonomy" id="13818"/>
    <lineage>
        <taxon>Eukaryota</taxon>
        <taxon>Viridiplantae</taxon>
        <taxon>Streptophyta</taxon>
        <taxon>Embryophyta</taxon>
        <taxon>Tracheophyta</taxon>
        <taxon>Polypodiopsida</taxon>
        <taxon>Polypodiidae</taxon>
        <taxon>Polypodiales</taxon>
        <taxon>Pteridineae</taxon>
        <taxon>Pteridaceae</taxon>
        <taxon>Vittarioideae</taxon>
        <taxon>Adiantum</taxon>
    </lineage>
</organism>
<dbReference type="PROSITE" id="PS50102">
    <property type="entry name" value="RRM"/>
    <property type="match status" value="1"/>
</dbReference>
<dbReference type="CDD" id="cd00590">
    <property type="entry name" value="RRM_SF"/>
    <property type="match status" value="1"/>
</dbReference>
<feature type="compositionally biased region" description="Low complexity" evidence="2">
    <location>
        <begin position="125"/>
        <end position="136"/>
    </location>
</feature>
<evidence type="ECO:0000313" key="5">
    <source>
        <dbReference type="Proteomes" id="UP000886520"/>
    </source>
</evidence>
<dbReference type="InterPro" id="IPR000504">
    <property type="entry name" value="RRM_dom"/>
</dbReference>
<feature type="region of interest" description="Disordered" evidence="2">
    <location>
        <begin position="257"/>
        <end position="416"/>
    </location>
</feature>
<feature type="compositionally biased region" description="Basic and acidic residues" evidence="2">
    <location>
        <begin position="344"/>
        <end position="393"/>
    </location>
</feature>
<feature type="compositionally biased region" description="Polar residues" evidence="2">
    <location>
        <begin position="268"/>
        <end position="277"/>
    </location>
</feature>
<dbReference type="OrthoDB" id="1912879at2759"/>
<feature type="compositionally biased region" description="Basic and acidic residues" evidence="2">
    <location>
        <begin position="257"/>
        <end position="267"/>
    </location>
</feature>
<feature type="domain" description="RRM" evidence="3">
    <location>
        <begin position="144"/>
        <end position="231"/>
    </location>
</feature>
<gene>
    <name evidence="4" type="ORF">GOP47_0012858</name>
</gene>
<proteinExistence type="predicted"/>
<feature type="region of interest" description="Disordered" evidence="2">
    <location>
        <begin position="55"/>
        <end position="75"/>
    </location>
</feature>
<reference evidence="4" key="1">
    <citation type="submission" date="2021-01" db="EMBL/GenBank/DDBJ databases">
        <title>Adiantum capillus-veneris genome.</title>
        <authorList>
            <person name="Fang Y."/>
            <person name="Liao Q."/>
        </authorList>
    </citation>
    <scope>NUCLEOTIDE SEQUENCE</scope>
    <source>
        <strain evidence="4">H3</strain>
        <tissue evidence="4">Leaf</tissue>
    </source>
</reference>
<evidence type="ECO:0000259" key="3">
    <source>
        <dbReference type="PROSITE" id="PS50102"/>
    </source>
</evidence>
<comment type="caution">
    <text evidence="4">The sequence shown here is derived from an EMBL/GenBank/DDBJ whole genome shotgun (WGS) entry which is preliminary data.</text>
</comment>
<feature type="compositionally biased region" description="Acidic residues" evidence="2">
    <location>
        <begin position="318"/>
        <end position="333"/>
    </location>
</feature>
<evidence type="ECO:0000256" key="2">
    <source>
        <dbReference type="SAM" id="MobiDB-lite"/>
    </source>
</evidence>
<dbReference type="SUPFAM" id="SSF54928">
    <property type="entry name" value="RNA-binding domain, RBD"/>
    <property type="match status" value="1"/>
</dbReference>
<evidence type="ECO:0000256" key="1">
    <source>
        <dbReference type="PROSITE-ProRule" id="PRU00176"/>
    </source>
</evidence>
<name>A0A9D4US04_ADICA</name>
<dbReference type="EMBL" id="JABFUD020000012">
    <property type="protein sequence ID" value="KAI5072752.1"/>
    <property type="molecule type" value="Genomic_DNA"/>
</dbReference>
<dbReference type="InterPro" id="IPR035979">
    <property type="entry name" value="RBD_domain_sf"/>
</dbReference>
<dbReference type="GO" id="GO:0003723">
    <property type="term" value="F:RNA binding"/>
    <property type="evidence" value="ECO:0007669"/>
    <property type="project" value="UniProtKB-UniRule"/>
</dbReference>
<feature type="region of interest" description="Disordered" evidence="2">
    <location>
        <begin position="107"/>
        <end position="139"/>
    </location>
</feature>
<protein>
    <recommendedName>
        <fullName evidence="3">RRM domain-containing protein</fullName>
    </recommendedName>
</protein>
<evidence type="ECO:0000313" key="4">
    <source>
        <dbReference type="EMBL" id="KAI5072752.1"/>
    </source>
</evidence>
<feature type="compositionally biased region" description="Basic and acidic residues" evidence="2">
    <location>
        <begin position="278"/>
        <end position="292"/>
    </location>
</feature>
<keyword evidence="5" id="KW-1185">Reference proteome</keyword>
<feature type="compositionally biased region" description="Polar residues" evidence="2">
    <location>
        <begin position="55"/>
        <end position="64"/>
    </location>
</feature>
<dbReference type="Gene3D" id="3.30.70.330">
    <property type="match status" value="1"/>
</dbReference>
<dbReference type="InterPro" id="IPR012677">
    <property type="entry name" value="Nucleotide-bd_a/b_plait_sf"/>
</dbReference>
<dbReference type="Proteomes" id="UP000886520">
    <property type="component" value="Chromosome 12"/>
</dbReference>
<keyword evidence="1" id="KW-0694">RNA-binding</keyword>
<accession>A0A9D4US04</accession>